<dbReference type="AlphaFoldDB" id="A0A221KJ85"/>
<evidence type="ECO:0000313" key="6">
    <source>
        <dbReference type="Proteomes" id="UP000199729"/>
    </source>
</evidence>
<proteinExistence type="predicted"/>
<keyword evidence="5" id="KW-0808">Transferase</keyword>
<keyword evidence="3" id="KW-0663">Pyridoxal phosphate</keyword>
<keyword evidence="5" id="KW-0032">Aminotransferase</keyword>
<dbReference type="KEGG" id="vff:VITFI_CDS3327"/>
<evidence type="ECO:0000259" key="4">
    <source>
        <dbReference type="Pfam" id="PF00155"/>
    </source>
</evidence>
<sequence length="378" mass="41667">MNKVGEDRGMSVPSSLSTLSVSAAPAVAWPEHGGPDAAGPVRFDFSTNANPLPAPEELWQVLRQVNRCCYPEPSYRALRACLGAWSGVGAERIVPTAGSSEAIRRLSLAAHLQGWREVWVPEPGYADYRVAAQMLGLRVHAWRTPEQLMAGLRSHPGPALVWITEPASPTGGTLPPELWPLLLARAHAGGAHVVLDRAYEPLRLYGHDPVPPDVAQQCWQMLSPNKALGLTGIRAGWLVVPEHLPMLMGEQVRALAPSWVLSAEGVGLLQTWCEPSLQQWLSECRTTLRQWRQAQRDQLAQLGWMQEDEDSVTPFWLARPMEAVLDWTERQAQLRQASIKLRDARSFGLPGWVRISTQSPTTVAALRDAWRAAARPSA</sequence>
<dbReference type="InterPro" id="IPR015424">
    <property type="entry name" value="PyrdxlP-dep_Trfase"/>
</dbReference>
<dbReference type="InterPro" id="IPR004839">
    <property type="entry name" value="Aminotransferase_I/II_large"/>
</dbReference>
<dbReference type="InterPro" id="IPR015421">
    <property type="entry name" value="PyrdxlP-dep_Trfase_major"/>
</dbReference>
<evidence type="ECO:0000256" key="2">
    <source>
        <dbReference type="ARBA" id="ARBA00021531"/>
    </source>
</evidence>
<feature type="domain" description="Aminotransferase class I/classII large" evidence="4">
    <location>
        <begin position="44"/>
        <end position="363"/>
    </location>
</feature>
<organism evidence="5 6">
    <name type="scientific">Vitreoscilla filiformis</name>
    <dbReference type="NCBI Taxonomy" id="63"/>
    <lineage>
        <taxon>Bacteria</taxon>
        <taxon>Pseudomonadati</taxon>
        <taxon>Pseudomonadota</taxon>
        <taxon>Betaproteobacteria</taxon>
        <taxon>Neisseriales</taxon>
        <taxon>Neisseriaceae</taxon>
        <taxon>Vitreoscilla</taxon>
    </lineage>
</organism>
<dbReference type="GO" id="GO:0008483">
    <property type="term" value="F:transaminase activity"/>
    <property type="evidence" value="ECO:0007669"/>
    <property type="project" value="UniProtKB-KW"/>
</dbReference>
<dbReference type="PANTHER" id="PTHR42885">
    <property type="entry name" value="HISTIDINOL-PHOSPHATE AMINOTRANSFERASE-RELATED"/>
    <property type="match status" value="1"/>
</dbReference>
<comment type="cofactor">
    <cofactor evidence="1">
        <name>pyridoxal 5'-phosphate</name>
        <dbReference type="ChEBI" id="CHEBI:597326"/>
    </cofactor>
</comment>
<dbReference type="PANTHER" id="PTHR42885:SF1">
    <property type="entry name" value="THREONINE-PHOSPHATE DECARBOXYLASE"/>
    <property type="match status" value="1"/>
</dbReference>
<dbReference type="Gene3D" id="3.40.640.10">
    <property type="entry name" value="Type I PLP-dependent aspartate aminotransferase-like (Major domain)"/>
    <property type="match status" value="1"/>
</dbReference>
<evidence type="ECO:0000256" key="1">
    <source>
        <dbReference type="ARBA" id="ARBA00001933"/>
    </source>
</evidence>
<accession>A0A221KJ85</accession>
<evidence type="ECO:0000313" key="5">
    <source>
        <dbReference type="EMBL" id="ASM79104.1"/>
    </source>
</evidence>
<protein>
    <recommendedName>
        <fullName evidence="2">Putative 8-amino-7-oxononanoate synthase</fullName>
    </recommendedName>
</protein>
<dbReference type="InterPro" id="IPR015422">
    <property type="entry name" value="PyrdxlP-dep_Trfase_small"/>
</dbReference>
<name>A0A221KJ85_VITFI</name>
<dbReference type="Proteomes" id="UP000199729">
    <property type="component" value="Plasmid pVF1"/>
</dbReference>
<dbReference type="CDD" id="cd00609">
    <property type="entry name" value="AAT_like"/>
    <property type="match status" value="1"/>
</dbReference>
<dbReference type="SUPFAM" id="SSF53383">
    <property type="entry name" value="PLP-dependent transferases"/>
    <property type="match status" value="1"/>
</dbReference>
<keyword evidence="5" id="KW-0614">Plasmid</keyword>
<dbReference type="EMBL" id="CP022424">
    <property type="protein sequence ID" value="ASM79104.1"/>
    <property type="molecule type" value="Genomic_DNA"/>
</dbReference>
<dbReference type="GO" id="GO:0030170">
    <property type="term" value="F:pyridoxal phosphate binding"/>
    <property type="evidence" value="ECO:0007669"/>
    <property type="project" value="InterPro"/>
</dbReference>
<evidence type="ECO:0000256" key="3">
    <source>
        <dbReference type="ARBA" id="ARBA00022898"/>
    </source>
</evidence>
<keyword evidence="6" id="KW-1185">Reference proteome</keyword>
<dbReference type="Gene3D" id="3.90.1150.10">
    <property type="entry name" value="Aspartate Aminotransferase, domain 1"/>
    <property type="match status" value="1"/>
</dbReference>
<reference evidence="5 6" key="1">
    <citation type="submission" date="2017-07" db="EMBL/GenBank/DDBJ databases">
        <title>Complete Genome Sequence of the cosmetic ferment Vitreoscilla filiformis (ATCC15551).</title>
        <authorList>
            <person name="Contreras S."/>
            <person name="Sagory-Zalkind P."/>
            <person name="Blanquart H."/>
            <person name="Iltis A."/>
            <person name="Morand S.C."/>
        </authorList>
    </citation>
    <scope>NUCLEOTIDE SEQUENCE [LARGE SCALE GENOMIC DNA]</scope>
    <source>
        <strain evidence="5 6">ATCC 15551</strain>
        <plasmid evidence="6">Plasmid pvf1</plasmid>
    </source>
</reference>
<gene>
    <name evidence="5" type="ORF">VITFI_CDS3327</name>
</gene>
<geneLocation type="plasmid" evidence="6">
    <name>pvf1</name>
</geneLocation>
<dbReference type="Pfam" id="PF00155">
    <property type="entry name" value="Aminotran_1_2"/>
    <property type="match status" value="1"/>
</dbReference>